<evidence type="ECO:0008006" key="4">
    <source>
        <dbReference type="Google" id="ProtNLM"/>
    </source>
</evidence>
<dbReference type="AlphaFoldDB" id="A0A4P9C3K9"/>
<protein>
    <recommendedName>
        <fullName evidence="4">WxL domain-containing protein</fullName>
    </recommendedName>
</protein>
<evidence type="ECO:0000313" key="3">
    <source>
        <dbReference type="Proteomes" id="UP000218387"/>
    </source>
</evidence>
<dbReference type="KEGG" id="emt:CPZ25_000720"/>
<feature type="signal peptide" evidence="1">
    <location>
        <begin position="1"/>
        <end position="26"/>
    </location>
</feature>
<keyword evidence="3" id="KW-1185">Reference proteome</keyword>
<dbReference type="EMBL" id="CP029487">
    <property type="protein sequence ID" value="QCT69887.1"/>
    <property type="molecule type" value="Genomic_DNA"/>
</dbReference>
<name>A0A4P9C3K9_EUBML</name>
<evidence type="ECO:0000256" key="1">
    <source>
        <dbReference type="SAM" id="SignalP"/>
    </source>
</evidence>
<dbReference type="RefSeq" id="WP_096919354.1">
    <property type="nucleotide sequence ID" value="NZ_CP029487.1"/>
</dbReference>
<sequence length="183" mass="19485">MKTVKKQAAALGLILAILFAARPVLAADPTPTPQTEVTASFKTLTQYTLVIPKSVEFGEQYMKNGASWQENVNGGSLYLKDVDQDAMAQDYKVRVTIKDDQPSGAAGFSLKRADGAYIPYTVLKADGSTPVAWGGEAILFDKTNYQPDAAQTRLTLKVDSPAGTGSAGTYKDTVTYAASVVIP</sequence>
<dbReference type="Proteomes" id="UP000218387">
    <property type="component" value="Chromosome"/>
</dbReference>
<accession>A0A4P9C3K9</accession>
<organism evidence="2 3">
    <name type="scientific">Eubacterium maltosivorans</name>
    <dbReference type="NCBI Taxonomy" id="2041044"/>
    <lineage>
        <taxon>Bacteria</taxon>
        <taxon>Bacillati</taxon>
        <taxon>Bacillota</taxon>
        <taxon>Clostridia</taxon>
        <taxon>Eubacteriales</taxon>
        <taxon>Eubacteriaceae</taxon>
        <taxon>Eubacterium</taxon>
    </lineage>
</organism>
<gene>
    <name evidence="2" type="ORF">CPZ25_000720</name>
</gene>
<feature type="chain" id="PRO_5020180048" description="WxL domain-containing protein" evidence="1">
    <location>
        <begin position="27"/>
        <end position="183"/>
    </location>
</feature>
<evidence type="ECO:0000313" key="2">
    <source>
        <dbReference type="EMBL" id="QCT69887.1"/>
    </source>
</evidence>
<keyword evidence="1" id="KW-0732">Signal</keyword>
<reference evidence="2 3" key="1">
    <citation type="submission" date="2018-05" db="EMBL/GenBank/DDBJ databases">
        <title>Genome comparison of Eubacterium sp.</title>
        <authorList>
            <person name="Feng Y."/>
            <person name="Sanchez-Andrea I."/>
            <person name="Stams A.J.M."/>
            <person name="De Vos W.M."/>
        </authorList>
    </citation>
    <scope>NUCLEOTIDE SEQUENCE [LARGE SCALE GENOMIC DNA]</scope>
    <source>
        <strain evidence="2 3">YI</strain>
    </source>
</reference>
<proteinExistence type="predicted"/>